<dbReference type="GO" id="GO:0003964">
    <property type="term" value="F:RNA-directed DNA polymerase activity"/>
    <property type="evidence" value="ECO:0007669"/>
    <property type="project" value="UniProtKB-KW"/>
</dbReference>
<comment type="caution">
    <text evidence="1">The sequence shown here is derived from an EMBL/GenBank/DDBJ whole genome shotgun (WGS) entry which is preliminary data.</text>
</comment>
<dbReference type="EMBL" id="BKCJ011098146">
    <property type="protein sequence ID" value="GFC85103.1"/>
    <property type="molecule type" value="Genomic_DNA"/>
</dbReference>
<evidence type="ECO:0000313" key="1">
    <source>
        <dbReference type="EMBL" id="GFC85103.1"/>
    </source>
</evidence>
<dbReference type="Pfam" id="PF08284">
    <property type="entry name" value="RVP_2"/>
    <property type="match status" value="1"/>
</dbReference>
<gene>
    <name evidence="1" type="ORF">Tci_857073</name>
</gene>
<keyword evidence="1" id="KW-0808">Transferase</keyword>
<name>A0A699RH44_TANCI</name>
<organism evidence="1">
    <name type="scientific">Tanacetum cinerariifolium</name>
    <name type="common">Dalmatian daisy</name>
    <name type="synonym">Chrysanthemum cinerariifolium</name>
    <dbReference type="NCBI Taxonomy" id="118510"/>
    <lineage>
        <taxon>Eukaryota</taxon>
        <taxon>Viridiplantae</taxon>
        <taxon>Streptophyta</taxon>
        <taxon>Embryophyta</taxon>
        <taxon>Tracheophyta</taxon>
        <taxon>Spermatophyta</taxon>
        <taxon>Magnoliopsida</taxon>
        <taxon>eudicotyledons</taxon>
        <taxon>Gunneridae</taxon>
        <taxon>Pentapetalae</taxon>
        <taxon>asterids</taxon>
        <taxon>campanulids</taxon>
        <taxon>Asterales</taxon>
        <taxon>Asteraceae</taxon>
        <taxon>Asteroideae</taxon>
        <taxon>Anthemideae</taxon>
        <taxon>Anthemidinae</taxon>
        <taxon>Tanacetum</taxon>
    </lineage>
</organism>
<proteinExistence type="predicted"/>
<accession>A0A699RH44</accession>
<reference evidence="1" key="1">
    <citation type="journal article" date="2019" name="Sci. Rep.">
        <title>Draft genome of Tanacetum cinerariifolium, the natural source of mosquito coil.</title>
        <authorList>
            <person name="Yamashiro T."/>
            <person name="Shiraishi A."/>
            <person name="Satake H."/>
            <person name="Nakayama K."/>
        </authorList>
    </citation>
    <scope>NUCLEOTIDE SEQUENCE</scope>
</reference>
<protein>
    <submittedName>
        <fullName evidence="1">Reverse transcriptase domain-containing protein</fullName>
    </submittedName>
</protein>
<dbReference type="AlphaFoldDB" id="A0A699RH44"/>
<keyword evidence="1" id="KW-0548">Nucleotidyltransferase</keyword>
<sequence length="167" mass="19469">MGTFLLNNRYATVLFDSGSVKSFVNTSFSHLIDINPVRLNTSYESLKLRDTNIAAYTQRFHELVLLCPEEVPTKKRRLKLTLKVCQKTIRERRPRPDQSTLMRLSVWPIHSWNKRFRPRQKGFLKETKENGKIHRVARGTTTTTKEIIKATTATNNTTTRGKEIREH</sequence>
<keyword evidence="1" id="KW-0695">RNA-directed DNA polymerase</keyword>